<dbReference type="AlphaFoldDB" id="A0A7D9HWC2"/>
<feature type="transmembrane region" description="Helical" evidence="2">
    <location>
        <begin position="94"/>
        <end position="113"/>
    </location>
</feature>
<evidence type="ECO:0000313" key="4">
    <source>
        <dbReference type="EMBL" id="CAB3992018.1"/>
    </source>
</evidence>
<feature type="signal peptide" evidence="3">
    <location>
        <begin position="1"/>
        <end position="23"/>
    </location>
</feature>
<evidence type="ECO:0000256" key="3">
    <source>
        <dbReference type="SAM" id="SignalP"/>
    </source>
</evidence>
<reference evidence="4" key="1">
    <citation type="submission" date="2020-04" db="EMBL/GenBank/DDBJ databases">
        <authorList>
            <person name="Alioto T."/>
            <person name="Alioto T."/>
            <person name="Gomez Garrido J."/>
        </authorList>
    </citation>
    <scope>NUCLEOTIDE SEQUENCE</scope>
    <source>
        <strain evidence="4">A484AB</strain>
    </source>
</reference>
<dbReference type="Proteomes" id="UP001152795">
    <property type="component" value="Unassembled WGS sequence"/>
</dbReference>
<feature type="compositionally biased region" description="Low complexity" evidence="1">
    <location>
        <begin position="53"/>
        <end position="70"/>
    </location>
</feature>
<gene>
    <name evidence="4" type="ORF">PACLA_8A051119</name>
</gene>
<accession>A0A7D9HWC2</accession>
<keyword evidence="2" id="KW-0472">Membrane</keyword>
<feature type="chain" id="PRO_5043859717" evidence="3">
    <location>
        <begin position="24"/>
        <end position="323"/>
    </location>
</feature>
<keyword evidence="5" id="KW-1185">Reference proteome</keyword>
<comment type="caution">
    <text evidence="4">The sequence shown here is derived from an EMBL/GenBank/DDBJ whole genome shotgun (WGS) entry which is preliminary data.</text>
</comment>
<feature type="compositionally biased region" description="Polar residues" evidence="1">
    <location>
        <begin position="37"/>
        <end position="52"/>
    </location>
</feature>
<keyword evidence="3" id="KW-0732">Signal</keyword>
<evidence type="ECO:0000256" key="1">
    <source>
        <dbReference type="SAM" id="MobiDB-lite"/>
    </source>
</evidence>
<keyword evidence="2" id="KW-0812">Transmembrane</keyword>
<dbReference type="EMBL" id="CACRXK020001962">
    <property type="protein sequence ID" value="CAB3992018.1"/>
    <property type="molecule type" value="Genomic_DNA"/>
</dbReference>
<keyword evidence="2" id="KW-1133">Transmembrane helix</keyword>
<feature type="region of interest" description="Disordered" evidence="1">
    <location>
        <begin position="28"/>
        <end position="83"/>
    </location>
</feature>
<sequence>MLKSLNQFTKFLFIFIVVARISGGQLKKSNPKERRASVQTNMTTAQPNVQLASSTTRISTSTSASSNMSKETTKSTKSLPARQNTSAPMIRTKFFILLVILCPIVALVLFKYCKRKNSDGKVTQTVEVRPVSATSSQCEVQTVSPLYCEVDIFQFPSREQTSETVETDIDEPADVEGNLADEYYYPENIDDEYETMNPINPRQASGEYACAYDHVNINAGYMNAFPCKRPTSGVEDDDYEYPQNRRSSSDNEYRYAYDWLDPDARVAALSACEPVQAHTSHDKDEVNDNFYENYQTLSHQTLSRESLHENENETVPLEYVAVM</sequence>
<name>A0A7D9HWC2_PARCT</name>
<proteinExistence type="predicted"/>
<evidence type="ECO:0000256" key="2">
    <source>
        <dbReference type="SAM" id="Phobius"/>
    </source>
</evidence>
<protein>
    <submittedName>
        <fullName evidence="4">Uncharacterized protein</fullName>
    </submittedName>
</protein>
<evidence type="ECO:0000313" key="5">
    <source>
        <dbReference type="Proteomes" id="UP001152795"/>
    </source>
</evidence>
<organism evidence="4 5">
    <name type="scientific">Paramuricea clavata</name>
    <name type="common">Red gorgonian</name>
    <name type="synonym">Violescent sea-whip</name>
    <dbReference type="NCBI Taxonomy" id="317549"/>
    <lineage>
        <taxon>Eukaryota</taxon>
        <taxon>Metazoa</taxon>
        <taxon>Cnidaria</taxon>
        <taxon>Anthozoa</taxon>
        <taxon>Octocorallia</taxon>
        <taxon>Malacalcyonacea</taxon>
        <taxon>Plexauridae</taxon>
        <taxon>Paramuricea</taxon>
    </lineage>
</organism>